<gene>
    <name evidence="3" type="ORF">PEGY_LOCUS3960</name>
</gene>
<organism evidence="3 4">
    <name type="scientific">Penicillium egyptiacum</name>
    <dbReference type="NCBI Taxonomy" id="1303716"/>
    <lineage>
        <taxon>Eukaryota</taxon>
        <taxon>Fungi</taxon>
        <taxon>Dikarya</taxon>
        <taxon>Ascomycota</taxon>
        <taxon>Pezizomycotina</taxon>
        <taxon>Eurotiomycetes</taxon>
        <taxon>Eurotiomycetidae</taxon>
        <taxon>Eurotiales</taxon>
        <taxon>Aspergillaceae</taxon>
        <taxon>Penicillium</taxon>
    </lineage>
</organism>
<evidence type="ECO:0000256" key="1">
    <source>
        <dbReference type="SAM" id="MobiDB-lite"/>
    </source>
</evidence>
<proteinExistence type="predicted"/>
<feature type="compositionally biased region" description="Polar residues" evidence="1">
    <location>
        <begin position="265"/>
        <end position="280"/>
    </location>
</feature>
<evidence type="ECO:0000313" key="3">
    <source>
        <dbReference type="EMBL" id="CAG8894859.1"/>
    </source>
</evidence>
<keyword evidence="2" id="KW-0812">Transmembrane</keyword>
<evidence type="ECO:0000313" key="4">
    <source>
        <dbReference type="Proteomes" id="UP001154252"/>
    </source>
</evidence>
<feature type="region of interest" description="Disordered" evidence="1">
    <location>
        <begin position="335"/>
        <end position="389"/>
    </location>
</feature>
<protein>
    <submittedName>
        <fullName evidence="3">Uncharacterized protein</fullName>
    </submittedName>
</protein>
<reference evidence="3" key="1">
    <citation type="submission" date="2021-07" db="EMBL/GenBank/DDBJ databases">
        <authorList>
            <person name="Branca A.L. A."/>
        </authorList>
    </citation>
    <scope>NUCLEOTIDE SEQUENCE</scope>
</reference>
<feature type="region of interest" description="Disordered" evidence="1">
    <location>
        <begin position="255"/>
        <end position="280"/>
    </location>
</feature>
<feature type="compositionally biased region" description="Basic and acidic residues" evidence="1">
    <location>
        <begin position="216"/>
        <end position="230"/>
    </location>
</feature>
<keyword evidence="2" id="KW-1133">Transmembrane helix</keyword>
<sequence length="389" mass="42527">MSYLSYSLAAAPLLVTFIVTILNGICYATSKTSPDVASTILSAVSCMALIALGLLYHQNIQTGRRQWICSAGGYLLIAAAASAGAMAMSPQASVFVVRSVFWAISVFAQGIYCGFLAMTLAQEKSNPQWPRAYSQEVHSQELKGIPQSPNFLPSPVRVCDLSELFEPKKSSLRKFPRRSSRYSDATLCPTSTKEEKNACMDTSSSARTSPSPSPTFDRRLDRLPDRDSRPLLRGTHSIRSMPSLRRNPATALPLDSRVHSPMPSPTASTICIDSPTQPSSNNSTWEYNPFGEDNIHPLFRSTSPCPSPTFAPGTMVKASPSAGQTITAGTITRMRSARSLRDQAMRTPSPLPGSESEETIRPRPNPTRGGFVHSHFEKRYDLNESPYEK</sequence>
<feature type="region of interest" description="Disordered" evidence="1">
    <location>
        <begin position="182"/>
        <end position="240"/>
    </location>
</feature>
<keyword evidence="2" id="KW-0472">Membrane</keyword>
<dbReference type="OrthoDB" id="4188781at2759"/>
<accession>A0A9W4P1L6</accession>
<keyword evidence="4" id="KW-1185">Reference proteome</keyword>
<feature type="transmembrane region" description="Helical" evidence="2">
    <location>
        <begin position="67"/>
        <end position="88"/>
    </location>
</feature>
<feature type="transmembrane region" description="Helical" evidence="2">
    <location>
        <begin position="7"/>
        <end position="30"/>
    </location>
</feature>
<feature type="compositionally biased region" description="Basic and acidic residues" evidence="1">
    <location>
        <begin position="374"/>
        <end position="389"/>
    </location>
</feature>
<name>A0A9W4P1L6_9EURO</name>
<evidence type="ECO:0000256" key="2">
    <source>
        <dbReference type="SAM" id="Phobius"/>
    </source>
</evidence>
<dbReference type="AlphaFoldDB" id="A0A9W4P1L6"/>
<comment type="caution">
    <text evidence="3">The sequence shown here is derived from an EMBL/GenBank/DDBJ whole genome shotgun (WGS) entry which is preliminary data.</text>
</comment>
<dbReference type="Proteomes" id="UP001154252">
    <property type="component" value="Unassembled WGS sequence"/>
</dbReference>
<feature type="transmembrane region" description="Helical" evidence="2">
    <location>
        <begin position="100"/>
        <end position="121"/>
    </location>
</feature>
<dbReference type="EMBL" id="CAJVRC010000851">
    <property type="protein sequence ID" value="CAG8894859.1"/>
    <property type="molecule type" value="Genomic_DNA"/>
</dbReference>
<feature type="transmembrane region" description="Helical" evidence="2">
    <location>
        <begin position="36"/>
        <end position="55"/>
    </location>
</feature>